<dbReference type="InterPro" id="IPR000485">
    <property type="entry name" value="AsnC-type_HTH_dom"/>
</dbReference>
<evidence type="ECO:0000256" key="2">
    <source>
        <dbReference type="ARBA" id="ARBA00023125"/>
    </source>
</evidence>
<gene>
    <name evidence="5" type="ORF">ABQ292_07905</name>
</gene>
<dbReference type="Pfam" id="PF07729">
    <property type="entry name" value="FCD"/>
    <property type="match status" value="1"/>
</dbReference>
<dbReference type="SMART" id="SM00345">
    <property type="entry name" value="HTH_GNTR"/>
    <property type="match status" value="1"/>
</dbReference>
<keyword evidence="2" id="KW-0238">DNA-binding</keyword>
<dbReference type="InterPro" id="IPR008920">
    <property type="entry name" value="TF_FadR/GntR_C"/>
</dbReference>
<evidence type="ECO:0000313" key="6">
    <source>
        <dbReference type="Proteomes" id="UP001560045"/>
    </source>
</evidence>
<dbReference type="InterPro" id="IPR036388">
    <property type="entry name" value="WH-like_DNA-bd_sf"/>
</dbReference>
<organism evidence="5 6">
    <name type="scientific">Geodermatophilus maliterrae</name>
    <dbReference type="NCBI Taxonomy" id="3162531"/>
    <lineage>
        <taxon>Bacteria</taxon>
        <taxon>Bacillati</taxon>
        <taxon>Actinomycetota</taxon>
        <taxon>Actinomycetes</taxon>
        <taxon>Geodermatophilales</taxon>
        <taxon>Geodermatophilaceae</taxon>
        <taxon>Geodermatophilus</taxon>
    </lineage>
</organism>
<dbReference type="CDD" id="cd07377">
    <property type="entry name" value="WHTH_GntR"/>
    <property type="match status" value="1"/>
</dbReference>
<dbReference type="PANTHER" id="PTHR43537">
    <property type="entry name" value="TRANSCRIPTIONAL REGULATOR, GNTR FAMILY"/>
    <property type="match status" value="1"/>
</dbReference>
<dbReference type="PRINTS" id="PR00035">
    <property type="entry name" value="HTHGNTR"/>
</dbReference>
<dbReference type="InterPro" id="IPR011711">
    <property type="entry name" value="GntR_C"/>
</dbReference>
<dbReference type="InterPro" id="IPR000524">
    <property type="entry name" value="Tscrpt_reg_HTH_GntR"/>
</dbReference>
<dbReference type="PANTHER" id="PTHR43537:SF24">
    <property type="entry name" value="GLUCONATE OPERON TRANSCRIPTIONAL REPRESSOR"/>
    <property type="match status" value="1"/>
</dbReference>
<evidence type="ECO:0000259" key="4">
    <source>
        <dbReference type="PROSITE" id="PS50949"/>
    </source>
</evidence>
<dbReference type="InterPro" id="IPR036390">
    <property type="entry name" value="WH_DNA-bd_sf"/>
</dbReference>
<dbReference type="Proteomes" id="UP001560045">
    <property type="component" value="Unassembled WGS sequence"/>
</dbReference>
<evidence type="ECO:0000256" key="1">
    <source>
        <dbReference type="ARBA" id="ARBA00023015"/>
    </source>
</evidence>
<dbReference type="EMBL" id="JBFNXQ010000017">
    <property type="protein sequence ID" value="MEX5718294.1"/>
    <property type="molecule type" value="Genomic_DNA"/>
</dbReference>
<dbReference type="PRINTS" id="PR00033">
    <property type="entry name" value="HTHASNC"/>
</dbReference>
<accession>A0ABV3XCK5</accession>
<comment type="caution">
    <text evidence="5">The sequence shown here is derived from an EMBL/GenBank/DDBJ whole genome shotgun (WGS) entry which is preliminary data.</text>
</comment>
<feature type="domain" description="HTH gntR-type" evidence="4">
    <location>
        <begin position="5"/>
        <end position="72"/>
    </location>
</feature>
<dbReference type="SMART" id="SM00895">
    <property type="entry name" value="FCD"/>
    <property type="match status" value="1"/>
</dbReference>
<dbReference type="Gene3D" id="1.20.120.530">
    <property type="entry name" value="GntR ligand-binding domain-like"/>
    <property type="match status" value="1"/>
</dbReference>
<sequence length="230" mass="24773">MTRPLTSAERTHATLRDLIMGGDLAPGARLGEVELADRLGVSRTPVREALSRLAAEGLVEIAPNRGARVVTWTVAELEGVFDLRSSLEPKLTACAVPHATPADVDELDHLARQMLDVGLPGPRQDLDALVPLNRAFHDRLVALAAHPTLATALAAAIHPPIVRRNFLTYDEASLRRSLGHHTEMVAAMRAGDPDWARAVMTSHIANARAVMVRAARLQTAHTATREGETA</sequence>
<keyword evidence="1" id="KW-0805">Transcription regulation</keyword>
<protein>
    <submittedName>
        <fullName evidence="5">GntR family transcriptional regulator</fullName>
    </submittedName>
</protein>
<dbReference type="Pfam" id="PF00392">
    <property type="entry name" value="GntR"/>
    <property type="match status" value="1"/>
</dbReference>
<dbReference type="PROSITE" id="PS50949">
    <property type="entry name" value="HTH_GNTR"/>
    <property type="match status" value="1"/>
</dbReference>
<dbReference type="SUPFAM" id="SSF46785">
    <property type="entry name" value="Winged helix' DNA-binding domain"/>
    <property type="match status" value="1"/>
</dbReference>
<evidence type="ECO:0000313" key="5">
    <source>
        <dbReference type="EMBL" id="MEX5718294.1"/>
    </source>
</evidence>
<dbReference type="Gene3D" id="1.10.10.10">
    <property type="entry name" value="Winged helix-like DNA-binding domain superfamily/Winged helix DNA-binding domain"/>
    <property type="match status" value="1"/>
</dbReference>
<keyword evidence="6" id="KW-1185">Reference proteome</keyword>
<reference evidence="5 6" key="1">
    <citation type="submission" date="2024-06" db="EMBL/GenBank/DDBJ databases">
        <title>Draft genome sequence of Geodermatophilus badlandi, a novel member of the Geodermatophilaceae isolated from badland sedimentary rocks in the Red desert, Wyoming, USA.</title>
        <authorList>
            <person name="Ben Tekaya S."/>
            <person name="Nouioui I."/>
            <person name="Flores G.M."/>
            <person name="Shaal M.N."/>
            <person name="Bredoire F."/>
            <person name="Basile F."/>
            <person name="Van Diepen L."/>
            <person name="Ward N.L."/>
        </authorList>
    </citation>
    <scope>NUCLEOTIDE SEQUENCE [LARGE SCALE GENOMIC DNA]</scope>
    <source>
        <strain evidence="5 6">WL48A</strain>
    </source>
</reference>
<evidence type="ECO:0000256" key="3">
    <source>
        <dbReference type="ARBA" id="ARBA00023163"/>
    </source>
</evidence>
<dbReference type="RefSeq" id="WP_369204996.1">
    <property type="nucleotide sequence ID" value="NZ_JBFNXQ010000017.1"/>
</dbReference>
<keyword evidence="3" id="KW-0804">Transcription</keyword>
<name>A0ABV3XCK5_9ACTN</name>
<proteinExistence type="predicted"/>
<dbReference type="SUPFAM" id="SSF48008">
    <property type="entry name" value="GntR ligand-binding domain-like"/>
    <property type="match status" value="1"/>
</dbReference>